<keyword evidence="3" id="KW-1185">Reference proteome</keyword>
<name>S0F3I4_CHOCR</name>
<reference evidence="3" key="1">
    <citation type="journal article" date="2013" name="Proc. Natl. Acad. Sci. U.S.A.">
        <title>Genome structure and metabolic features in the red seaweed Chondrus crispus shed light on evolution of the Archaeplastida.</title>
        <authorList>
            <person name="Collen J."/>
            <person name="Porcel B."/>
            <person name="Carre W."/>
            <person name="Ball S.G."/>
            <person name="Chaparro C."/>
            <person name="Tonon T."/>
            <person name="Barbeyron T."/>
            <person name="Michel G."/>
            <person name="Noel B."/>
            <person name="Valentin K."/>
            <person name="Elias M."/>
            <person name="Artiguenave F."/>
            <person name="Arun A."/>
            <person name="Aury J.M."/>
            <person name="Barbosa-Neto J.F."/>
            <person name="Bothwell J.H."/>
            <person name="Bouget F.Y."/>
            <person name="Brillet L."/>
            <person name="Cabello-Hurtado F."/>
            <person name="Capella-Gutierrez S."/>
            <person name="Charrier B."/>
            <person name="Cladiere L."/>
            <person name="Cock J.M."/>
            <person name="Coelho S.M."/>
            <person name="Colleoni C."/>
            <person name="Czjzek M."/>
            <person name="Da Silva C."/>
            <person name="Delage L."/>
            <person name="Denoeud F."/>
            <person name="Deschamps P."/>
            <person name="Dittami S.M."/>
            <person name="Gabaldon T."/>
            <person name="Gachon C.M."/>
            <person name="Groisillier A."/>
            <person name="Herve C."/>
            <person name="Jabbari K."/>
            <person name="Katinka M."/>
            <person name="Kloareg B."/>
            <person name="Kowalczyk N."/>
            <person name="Labadie K."/>
            <person name="Leblanc C."/>
            <person name="Lopez P.J."/>
            <person name="McLachlan D.H."/>
            <person name="Meslet-Cladiere L."/>
            <person name="Moustafa A."/>
            <person name="Nehr Z."/>
            <person name="Nyvall Collen P."/>
            <person name="Panaud O."/>
            <person name="Partensky F."/>
            <person name="Poulain J."/>
            <person name="Rensing S.A."/>
            <person name="Rousvoal S."/>
            <person name="Samson G."/>
            <person name="Symeonidi A."/>
            <person name="Weissenbach J."/>
            <person name="Zambounis A."/>
            <person name="Wincker P."/>
            <person name="Boyen C."/>
        </authorList>
    </citation>
    <scope>NUCLEOTIDE SEQUENCE [LARGE SCALE GENOMIC DNA]</scope>
    <source>
        <strain evidence="3">cv. Stackhouse</strain>
    </source>
</reference>
<organism evidence="2 3">
    <name type="scientific">Chondrus crispus</name>
    <name type="common">Carrageen Irish moss</name>
    <name type="synonym">Polymorpha crispa</name>
    <dbReference type="NCBI Taxonomy" id="2769"/>
    <lineage>
        <taxon>Eukaryota</taxon>
        <taxon>Rhodophyta</taxon>
        <taxon>Florideophyceae</taxon>
        <taxon>Rhodymeniophycidae</taxon>
        <taxon>Gigartinales</taxon>
        <taxon>Gigartinaceae</taxon>
        <taxon>Chondrus</taxon>
    </lineage>
</organism>
<dbReference type="RefSeq" id="XP_005712298.1">
    <property type="nucleotide sequence ID" value="XM_005712241.1"/>
</dbReference>
<dbReference type="OrthoDB" id="272778at2759"/>
<gene>
    <name evidence="2" type="ORF">CHC_T00007931001</name>
</gene>
<evidence type="ECO:0000259" key="1">
    <source>
        <dbReference type="PROSITE" id="PS50030"/>
    </source>
</evidence>
<dbReference type="KEGG" id="ccp:CHC_T00007931001"/>
<dbReference type="Gramene" id="CDF77424">
    <property type="protein sequence ID" value="CDF77424"/>
    <property type="gene ID" value="CHC_T00007931001"/>
</dbReference>
<evidence type="ECO:0000313" key="2">
    <source>
        <dbReference type="EMBL" id="CDF77424.1"/>
    </source>
</evidence>
<accession>S0F3I4</accession>
<dbReference type="AlphaFoldDB" id="S0F3I4"/>
<dbReference type="EMBL" id="HG001523">
    <property type="protein sequence ID" value="CDF77424.1"/>
    <property type="molecule type" value="Genomic_DNA"/>
</dbReference>
<proteinExistence type="predicted"/>
<dbReference type="GeneID" id="17320067"/>
<dbReference type="SUPFAM" id="SSF46934">
    <property type="entry name" value="UBA-like"/>
    <property type="match status" value="1"/>
</dbReference>
<feature type="domain" description="UBA" evidence="1">
    <location>
        <begin position="157"/>
        <end position="197"/>
    </location>
</feature>
<dbReference type="Proteomes" id="UP000012073">
    <property type="component" value="Unassembled WGS sequence"/>
</dbReference>
<dbReference type="CDD" id="cd14270">
    <property type="entry name" value="UBA"/>
    <property type="match status" value="1"/>
</dbReference>
<dbReference type="PhylomeDB" id="S0F3I4"/>
<dbReference type="PROSITE" id="PS50030">
    <property type="entry name" value="UBA"/>
    <property type="match status" value="1"/>
</dbReference>
<dbReference type="STRING" id="2769.S0F3I4"/>
<evidence type="ECO:0000313" key="3">
    <source>
        <dbReference type="Proteomes" id="UP000012073"/>
    </source>
</evidence>
<dbReference type="Gene3D" id="1.10.8.10">
    <property type="entry name" value="DNA helicase RuvA subunit, C-terminal domain"/>
    <property type="match status" value="1"/>
</dbReference>
<dbReference type="SMART" id="SM00165">
    <property type="entry name" value="UBA"/>
    <property type="match status" value="1"/>
</dbReference>
<dbReference type="InterPro" id="IPR015940">
    <property type="entry name" value="UBA"/>
</dbReference>
<sequence length="199" mass="21606">MGSSRYAFFALLTAFFHTALLCVYQYVAPTIAPASGPYALVFANLVHFFFETPKTYHFQLLGALELSDKSFAYLLAIQLACSSPPRSLPSLAAGVIAGLLYRVPAIRSRADFPDGLISACSTYVLPLLGTGQRGASRTRRGYDRVRPVGVMDPAEGTVSQHHIETLEAMGFSQEDSAAALRRHHDDVHRATEQLLGTSA</sequence>
<protein>
    <recommendedName>
        <fullName evidence="1">UBA domain-containing protein</fullName>
    </recommendedName>
</protein>
<dbReference type="InterPro" id="IPR009060">
    <property type="entry name" value="UBA-like_sf"/>
</dbReference>